<evidence type="ECO:0000313" key="1">
    <source>
        <dbReference type="EMBL" id="CDI40294.1"/>
    </source>
</evidence>
<protein>
    <recommendedName>
        <fullName evidence="3">DUF1002 domain-containing protein</fullName>
    </recommendedName>
</protein>
<name>U4Q7S6_TEPAE</name>
<evidence type="ECO:0008006" key="3">
    <source>
        <dbReference type="Google" id="ProtNLM"/>
    </source>
</evidence>
<dbReference type="Proteomes" id="UP000010802">
    <property type="component" value="Chromosome"/>
</dbReference>
<dbReference type="eggNOG" id="COG4086">
    <property type="taxonomic scope" value="Bacteria"/>
</dbReference>
<dbReference type="STRING" id="1209989.TepRe1_0118"/>
<keyword evidence="2" id="KW-1185">Reference proteome</keyword>
<accession>U4Q7S6</accession>
<dbReference type="KEGG" id="tae:TepiRe1_0125"/>
<gene>
    <name evidence="1" type="ordered locus">TEPIRE1_0125</name>
</gene>
<sequence>MKKLISMLIITSILITLMPLGVLADQADVVIFGADITQSQRQEMLKIFNANENDVMILTVTNDEEREYLEGLVPEQQIGTRAISSAYVKLAPKNSGIKVETYNITWVTKEMYANAMVTAGIEDAEVIAAAPFKVSGTAALTGIMKAFEKASGKKLNQEARKQPARN</sequence>
<dbReference type="Pfam" id="PF06207">
    <property type="entry name" value="DUF1002"/>
    <property type="match status" value="1"/>
</dbReference>
<reference evidence="2" key="1">
    <citation type="journal article" date="2013" name="Genome Announc.">
        <title>First genome sequence of a syntrophic acetate-oxidizing bacterium, Tepidanaerobacter acetatoxydans strain Re1.</title>
        <authorList>
            <person name="Manzoor S."/>
            <person name="Bongcam-Rudloff E."/>
            <person name="Schnurer A."/>
            <person name="Muller B."/>
        </authorList>
    </citation>
    <scope>NUCLEOTIDE SEQUENCE [LARGE SCALE GENOMIC DNA]</scope>
    <source>
        <strain evidence="2">Re1</strain>
    </source>
</reference>
<dbReference type="AlphaFoldDB" id="U4Q7S6"/>
<dbReference type="HOGENOM" id="CLU_136264_0_0_9"/>
<dbReference type="EMBL" id="HF563609">
    <property type="protein sequence ID" value="CDI40294.1"/>
    <property type="molecule type" value="Genomic_DNA"/>
</dbReference>
<organism evidence="1 2">
    <name type="scientific">Tepidanaerobacter acetatoxydans (strain DSM 21804 / JCM 16047 / Re1)</name>
    <dbReference type="NCBI Taxonomy" id="1209989"/>
    <lineage>
        <taxon>Bacteria</taxon>
        <taxon>Bacillati</taxon>
        <taxon>Bacillota</taxon>
        <taxon>Clostridia</taxon>
        <taxon>Thermosediminibacterales</taxon>
        <taxon>Tepidanaerobacteraceae</taxon>
        <taxon>Tepidanaerobacter</taxon>
    </lineage>
</organism>
<proteinExistence type="predicted"/>
<dbReference type="InterPro" id="IPR009343">
    <property type="entry name" value="DUF1002"/>
</dbReference>
<evidence type="ECO:0000313" key="2">
    <source>
        <dbReference type="Proteomes" id="UP000010802"/>
    </source>
</evidence>